<evidence type="ECO:0000256" key="1">
    <source>
        <dbReference type="ARBA" id="ARBA00022908"/>
    </source>
</evidence>
<keyword evidence="5" id="KW-1185">Reference proteome</keyword>
<dbReference type="InterPro" id="IPR013762">
    <property type="entry name" value="Integrase-like_cat_sf"/>
</dbReference>
<gene>
    <name evidence="4" type="ORF">ACFSNC_05770</name>
</gene>
<dbReference type="SUPFAM" id="SSF56349">
    <property type="entry name" value="DNA breaking-rejoining enzymes"/>
    <property type="match status" value="1"/>
</dbReference>
<dbReference type="InterPro" id="IPR011010">
    <property type="entry name" value="DNA_brk_join_enz"/>
</dbReference>
<dbReference type="CDD" id="cd00796">
    <property type="entry name" value="INT_Rci_Hp1_C"/>
    <property type="match status" value="1"/>
</dbReference>
<reference evidence="5" key="1">
    <citation type="journal article" date="2019" name="Int. J. Syst. Evol. Microbiol.">
        <title>The Global Catalogue of Microorganisms (GCM) 10K type strain sequencing project: providing services to taxonomists for standard genome sequencing and annotation.</title>
        <authorList>
            <consortium name="The Broad Institute Genomics Platform"/>
            <consortium name="The Broad Institute Genome Sequencing Center for Infectious Disease"/>
            <person name="Wu L."/>
            <person name="Ma J."/>
        </authorList>
    </citation>
    <scope>NUCLEOTIDE SEQUENCE [LARGE SCALE GENOMIC DNA]</scope>
    <source>
        <strain evidence="5">CCM 7435</strain>
    </source>
</reference>
<keyword evidence="2" id="KW-0233">DNA recombination</keyword>
<dbReference type="Gene3D" id="1.10.443.10">
    <property type="entry name" value="Intergrase catalytic core"/>
    <property type="match status" value="1"/>
</dbReference>
<dbReference type="EMBL" id="JBHUHD010000001">
    <property type="protein sequence ID" value="MFD2139896.1"/>
    <property type="molecule type" value="Genomic_DNA"/>
</dbReference>
<evidence type="ECO:0000313" key="5">
    <source>
        <dbReference type="Proteomes" id="UP001597299"/>
    </source>
</evidence>
<dbReference type="Pfam" id="PF00589">
    <property type="entry name" value="Phage_integrase"/>
    <property type="match status" value="1"/>
</dbReference>
<organism evidence="4 5">
    <name type="scientific">Ancylobacter oerskovii</name>
    <dbReference type="NCBI Taxonomy" id="459519"/>
    <lineage>
        <taxon>Bacteria</taxon>
        <taxon>Pseudomonadati</taxon>
        <taxon>Pseudomonadota</taxon>
        <taxon>Alphaproteobacteria</taxon>
        <taxon>Hyphomicrobiales</taxon>
        <taxon>Xanthobacteraceae</taxon>
        <taxon>Ancylobacter</taxon>
    </lineage>
</organism>
<evidence type="ECO:0000259" key="3">
    <source>
        <dbReference type="PROSITE" id="PS51898"/>
    </source>
</evidence>
<protein>
    <submittedName>
        <fullName evidence="4">Tyrosine-type recombinase/integrase</fullName>
    </submittedName>
</protein>
<dbReference type="Proteomes" id="UP001597299">
    <property type="component" value="Unassembled WGS sequence"/>
</dbReference>
<proteinExistence type="predicted"/>
<accession>A0ABW4YUP6</accession>
<dbReference type="PROSITE" id="PS51898">
    <property type="entry name" value="TYR_RECOMBINASE"/>
    <property type="match status" value="1"/>
</dbReference>
<dbReference type="InterPro" id="IPR002104">
    <property type="entry name" value="Integrase_catalytic"/>
</dbReference>
<evidence type="ECO:0000313" key="4">
    <source>
        <dbReference type="EMBL" id="MFD2139896.1"/>
    </source>
</evidence>
<dbReference type="RefSeq" id="WP_213353409.1">
    <property type="nucleotide sequence ID" value="NZ_JAHBGB010000033.1"/>
</dbReference>
<dbReference type="PANTHER" id="PTHR30349">
    <property type="entry name" value="PHAGE INTEGRASE-RELATED"/>
    <property type="match status" value="1"/>
</dbReference>
<keyword evidence="1" id="KW-0229">DNA integration</keyword>
<name>A0ABW4YUP6_9HYPH</name>
<dbReference type="InterPro" id="IPR050090">
    <property type="entry name" value="Tyrosine_recombinase_XerCD"/>
</dbReference>
<sequence length="342" mass="38850">MPVRQKGQFWSADFMSRGQRIRQFGFATQEAAEAWEEQAREAVRRGHPLPMAPKEVAVATGISTIIILVRRVNAVRWASQKSGAMLKLANSFARWVGPELSPAEALETSQVHEYVEFLRDLERSGSTVNRHLAAISCLAKTALKLSLIDKLPDLPRQKEGEGRIRWFTEDEEADILATLDAWGERETRDLFVFLSDTGARLGEALKLEWVDVARGNRTVTFWETKAGNSRSVPLTQRAREAVERRRAERGRKGGPFSEINRSTLRSQWDRLRTRHPFIGNAVVHTFRHTCASRLVQRGVDLMRVKVWMGHKAIQTTLRYAHLAPQHLDDVLRALERPATSDS</sequence>
<comment type="caution">
    <text evidence="4">The sequence shown here is derived from an EMBL/GenBank/DDBJ whole genome shotgun (WGS) entry which is preliminary data.</text>
</comment>
<feature type="domain" description="Tyr recombinase" evidence="3">
    <location>
        <begin position="162"/>
        <end position="332"/>
    </location>
</feature>
<dbReference type="PANTHER" id="PTHR30349:SF64">
    <property type="entry name" value="PROPHAGE INTEGRASE INTD-RELATED"/>
    <property type="match status" value="1"/>
</dbReference>
<evidence type="ECO:0000256" key="2">
    <source>
        <dbReference type="ARBA" id="ARBA00023172"/>
    </source>
</evidence>